<organism evidence="2 3">
    <name type="scientific">Johnsonella ignava ATCC 51276</name>
    <dbReference type="NCBI Taxonomy" id="679200"/>
    <lineage>
        <taxon>Bacteria</taxon>
        <taxon>Bacillati</taxon>
        <taxon>Bacillota</taxon>
        <taxon>Clostridia</taxon>
        <taxon>Lachnospirales</taxon>
        <taxon>Lachnospiraceae</taxon>
        <taxon>Johnsonella</taxon>
    </lineage>
</organism>
<dbReference type="EMBL" id="ACZL01000021">
    <property type="protein sequence ID" value="EHI55576.1"/>
    <property type="molecule type" value="Genomic_DNA"/>
</dbReference>
<dbReference type="RefSeq" id="WP_005540828.1">
    <property type="nucleotide sequence ID" value="NZ_JH378832.1"/>
</dbReference>
<reference evidence="2 3" key="1">
    <citation type="submission" date="2011-08" db="EMBL/GenBank/DDBJ databases">
        <title>The Genome Sequence of Johnsonella ignava ATCC 51276.</title>
        <authorList>
            <consortium name="The Broad Institute Genome Sequencing Platform"/>
            <person name="Earl A."/>
            <person name="Ward D."/>
            <person name="Feldgarden M."/>
            <person name="Gevers D."/>
            <person name="Izard J."/>
            <person name="Blanton J.M."/>
            <person name="Baranova O.V."/>
            <person name="Dewhirst F.E."/>
            <person name="Young S.K."/>
            <person name="Zeng Q."/>
            <person name="Gargeya S."/>
            <person name="Fitzgerald M."/>
            <person name="Haas B."/>
            <person name="Abouelleil A."/>
            <person name="Alvarado L."/>
            <person name="Arachchi H.M."/>
            <person name="Berlin A."/>
            <person name="Brown A."/>
            <person name="Chapman S.B."/>
            <person name="Chen Z."/>
            <person name="Dunbar C."/>
            <person name="Freedman E."/>
            <person name="Gearin G."/>
            <person name="Gellesch M."/>
            <person name="Goldberg J."/>
            <person name="Griggs A."/>
            <person name="Gujja S."/>
            <person name="Heiman D."/>
            <person name="Howarth C."/>
            <person name="Larson L."/>
            <person name="Lui A."/>
            <person name="MacDonald P.J.P."/>
            <person name="Montmayeur A."/>
            <person name="Murphy C."/>
            <person name="Neiman D."/>
            <person name="Pearson M."/>
            <person name="Priest M."/>
            <person name="Roberts A."/>
            <person name="Saif S."/>
            <person name="Shea T."/>
            <person name="Shenoy N."/>
            <person name="Sisk P."/>
            <person name="Stolte C."/>
            <person name="Sykes S."/>
            <person name="Wortman J."/>
            <person name="Nusbaum C."/>
            <person name="Birren B."/>
        </authorList>
    </citation>
    <scope>NUCLEOTIDE SEQUENCE [LARGE SCALE GENOMIC DNA]</scope>
    <source>
        <strain evidence="2 3">ATCC 51276</strain>
    </source>
</reference>
<dbReference type="GO" id="GO:0005524">
    <property type="term" value="F:ATP binding"/>
    <property type="evidence" value="ECO:0007669"/>
    <property type="project" value="InterPro"/>
</dbReference>
<proteinExistence type="predicted"/>
<dbReference type="NCBIfam" id="NF005304">
    <property type="entry name" value="PRK06835.1"/>
    <property type="match status" value="1"/>
</dbReference>
<dbReference type="PANTHER" id="PTHR30050">
    <property type="entry name" value="CHROMOSOMAL REPLICATION INITIATOR PROTEIN DNAA"/>
    <property type="match status" value="1"/>
</dbReference>
<feature type="domain" description="AAA+ ATPase" evidence="1">
    <location>
        <begin position="183"/>
        <end position="315"/>
    </location>
</feature>
<protein>
    <recommendedName>
        <fullName evidence="1">AAA+ ATPase domain-containing protein</fullName>
    </recommendedName>
</protein>
<dbReference type="Gene3D" id="3.40.50.300">
    <property type="entry name" value="P-loop containing nucleotide triphosphate hydrolases"/>
    <property type="match status" value="1"/>
</dbReference>
<dbReference type="InterPro" id="IPR027417">
    <property type="entry name" value="P-loop_NTPase"/>
</dbReference>
<dbReference type="STRING" id="679200.HMPREF9333_01291"/>
<dbReference type="SMART" id="SM00382">
    <property type="entry name" value="AAA"/>
    <property type="match status" value="1"/>
</dbReference>
<comment type="caution">
    <text evidence="2">The sequence shown here is derived from an EMBL/GenBank/DDBJ whole genome shotgun (WGS) entry which is preliminary data.</text>
</comment>
<evidence type="ECO:0000259" key="1">
    <source>
        <dbReference type="SMART" id="SM00382"/>
    </source>
</evidence>
<name>G5GIA1_9FIRM</name>
<gene>
    <name evidence="2" type="ORF">HMPREF9333_01291</name>
</gene>
<accession>G5GIA1</accession>
<dbReference type="PATRIC" id="fig|679200.3.peg.1374"/>
<dbReference type="CDD" id="cd00009">
    <property type="entry name" value="AAA"/>
    <property type="match status" value="1"/>
</dbReference>
<dbReference type="AlphaFoldDB" id="G5GIA1"/>
<dbReference type="InterPro" id="IPR003593">
    <property type="entry name" value="AAA+_ATPase"/>
</dbReference>
<dbReference type="eggNOG" id="COG1484">
    <property type="taxonomic scope" value="Bacteria"/>
</dbReference>
<dbReference type="Pfam" id="PF01695">
    <property type="entry name" value="IstB_IS21"/>
    <property type="match status" value="1"/>
</dbReference>
<keyword evidence="3" id="KW-1185">Reference proteome</keyword>
<dbReference type="PANTHER" id="PTHR30050:SF4">
    <property type="entry name" value="ATP-BINDING PROTEIN RV3427C IN INSERTION SEQUENCE-RELATED"/>
    <property type="match status" value="1"/>
</dbReference>
<sequence>MSISNSQYNAIMREYEKIRSDARWDLQKRKAQVYKKIPYMKELDSRPAALALEKYKSIMRGGDADELDKFSAEIDDIKNKKQLLLKKNGFPEDYMQMHYICGECLDTGFKEGKKCRCFKKKINKLLYSQSNMDNILKKENFNTFSFEYFDDKNIIPGVGMTQKQYMSKVFDICKKFSDNFPDSGENILFTGSTGVGKTFLSHCIAKELLDRNYSVIYMSATDFFDRAGKAKFDTEPENDEQQLNEDFSQTDMLIIDDLGTELVNNFTISHFFYIINRRMSLGKSTVISTNLSMKMLRDTYSERITSRISGLYTVLPLYGSDLRRKL</sequence>
<dbReference type="HOGENOM" id="CLU_062999_0_0_9"/>
<evidence type="ECO:0000313" key="3">
    <source>
        <dbReference type="Proteomes" id="UP000003011"/>
    </source>
</evidence>
<dbReference type="InterPro" id="IPR002611">
    <property type="entry name" value="IstB_ATP-bd"/>
</dbReference>
<dbReference type="Proteomes" id="UP000003011">
    <property type="component" value="Unassembled WGS sequence"/>
</dbReference>
<evidence type="ECO:0000313" key="2">
    <source>
        <dbReference type="EMBL" id="EHI55576.1"/>
    </source>
</evidence>
<dbReference type="OrthoDB" id="9776217at2"/>
<dbReference type="GO" id="GO:0006260">
    <property type="term" value="P:DNA replication"/>
    <property type="evidence" value="ECO:0007669"/>
    <property type="project" value="TreeGrafter"/>
</dbReference>
<dbReference type="SUPFAM" id="SSF52540">
    <property type="entry name" value="P-loop containing nucleoside triphosphate hydrolases"/>
    <property type="match status" value="1"/>
</dbReference>